<sequence length="158" mass="18605">MKVMIVSAYEMMQQEKKHTFAHKSEQINPEYIYKSNNGYGNPKILLRQLLNGMENKIFTSLPMLRNYIHKKQTSNQDQNLRIDILLVATLIPYFYFQNFLKLTGIKQSMFEVVQTQKTGKSINCKKPEYSFECSFAGVKERSTNQITREITKNDEKQF</sequence>
<protein>
    <submittedName>
        <fullName evidence="1">Uncharacterized protein</fullName>
    </submittedName>
</protein>
<keyword evidence="2" id="KW-1185">Reference proteome</keyword>
<dbReference type="AlphaFoldDB" id="A0A078ABA2"/>
<organism evidence="1 2">
    <name type="scientific">Stylonychia lemnae</name>
    <name type="common">Ciliate</name>
    <dbReference type="NCBI Taxonomy" id="5949"/>
    <lineage>
        <taxon>Eukaryota</taxon>
        <taxon>Sar</taxon>
        <taxon>Alveolata</taxon>
        <taxon>Ciliophora</taxon>
        <taxon>Intramacronucleata</taxon>
        <taxon>Spirotrichea</taxon>
        <taxon>Stichotrichia</taxon>
        <taxon>Sporadotrichida</taxon>
        <taxon>Oxytrichidae</taxon>
        <taxon>Stylonychinae</taxon>
        <taxon>Stylonychia</taxon>
    </lineage>
</organism>
<evidence type="ECO:0000313" key="2">
    <source>
        <dbReference type="Proteomes" id="UP000039865"/>
    </source>
</evidence>
<proteinExistence type="predicted"/>
<gene>
    <name evidence="1" type="primary">Contig1097.g1191</name>
    <name evidence="1" type="ORF">STYLEM_8565</name>
</gene>
<dbReference type="EMBL" id="CCKQ01008131">
    <property type="protein sequence ID" value="CDW79575.1"/>
    <property type="molecule type" value="Genomic_DNA"/>
</dbReference>
<evidence type="ECO:0000313" key="1">
    <source>
        <dbReference type="EMBL" id="CDW79575.1"/>
    </source>
</evidence>
<dbReference type="InParanoid" id="A0A078ABA2"/>
<dbReference type="Proteomes" id="UP000039865">
    <property type="component" value="Unassembled WGS sequence"/>
</dbReference>
<name>A0A078ABA2_STYLE</name>
<reference evidence="1 2" key="1">
    <citation type="submission" date="2014-06" db="EMBL/GenBank/DDBJ databases">
        <authorList>
            <person name="Swart Estienne"/>
        </authorList>
    </citation>
    <scope>NUCLEOTIDE SEQUENCE [LARGE SCALE GENOMIC DNA]</scope>
    <source>
        <strain evidence="1 2">130c</strain>
    </source>
</reference>
<accession>A0A078ABA2</accession>